<gene>
    <name evidence="9" type="ORF">C8A00DRAFT_15856</name>
</gene>
<evidence type="ECO:0000256" key="6">
    <source>
        <dbReference type="ARBA" id="ARBA00023242"/>
    </source>
</evidence>
<dbReference type="Gene3D" id="4.10.240.10">
    <property type="entry name" value="Zn(2)-C6 fungal-type DNA-binding domain"/>
    <property type="match status" value="1"/>
</dbReference>
<feature type="region of interest" description="Disordered" evidence="7">
    <location>
        <begin position="140"/>
        <end position="164"/>
    </location>
</feature>
<dbReference type="PANTHER" id="PTHR31944">
    <property type="entry name" value="HEME-RESPONSIVE ZINC FINGER TRANSCRIPTION FACTOR HAP1"/>
    <property type="match status" value="1"/>
</dbReference>
<evidence type="ECO:0000256" key="3">
    <source>
        <dbReference type="ARBA" id="ARBA00023015"/>
    </source>
</evidence>
<dbReference type="Pfam" id="PF00172">
    <property type="entry name" value="Zn_clus"/>
    <property type="match status" value="1"/>
</dbReference>
<dbReference type="SMART" id="SM00066">
    <property type="entry name" value="GAL4"/>
    <property type="match status" value="1"/>
</dbReference>
<comment type="caution">
    <text evidence="9">The sequence shown here is derived from an EMBL/GenBank/DDBJ whole genome shotgun (WGS) entry which is preliminary data.</text>
</comment>
<evidence type="ECO:0000259" key="8">
    <source>
        <dbReference type="PROSITE" id="PS50048"/>
    </source>
</evidence>
<dbReference type="InterPro" id="IPR007219">
    <property type="entry name" value="XnlR_reg_dom"/>
</dbReference>
<reference evidence="9" key="1">
    <citation type="journal article" date="2023" name="Mol. Phylogenet. Evol.">
        <title>Genome-scale phylogeny and comparative genomics of the fungal order Sordariales.</title>
        <authorList>
            <person name="Hensen N."/>
            <person name="Bonometti L."/>
            <person name="Westerberg I."/>
            <person name="Brannstrom I.O."/>
            <person name="Guillou S."/>
            <person name="Cros-Aarteil S."/>
            <person name="Calhoun S."/>
            <person name="Haridas S."/>
            <person name="Kuo A."/>
            <person name="Mondo S."/>
            <person name="Pangilinan J."/>
            <person name="Riley R."/>
            <person name="LaButti K."/>
            <person name="Andreopoulos B."/>
            <person name="Lipzen A."/>
            <person name="Chen C."/>
            <person name="Yan M."/>
            <person name="Daum C."/>
            <person name="Ng V."/>
            <person name="Clum A."/>
            <person name="Steindorff A."/>
            <person name="Ohm R.A."/>
            <person name="Martin F."/>
            <person name="Silar P."/>
            <person name="Natvig D.O."/>
            <person name="Lalanne C."/>
            <person name="Gautier V."/>
            <person name="Ament-Velasquez S.L."/>
            <person name="Kruys A."/>
            <person name="Hutchinson M.I."/>
            <person name="Powell A.J."/>
            <person name="Barry K."/>
            <person name="Miller A.N."/>
            <person name="Grigoriev I.V."/>
            <person name="Debuchy R."/>
            <person name="Gladieux P."/>
            <person name="Hiltunen Thoren M."/>
            <person name="Johannesson H."/>
        </authorList>
    </citation>
    <scope>NUCLEOTIDE SEQUENCE</scope>
    <source>
        <strain evidence="9">CBS 538.74</strain>
    </source>
</reference>
<dbReference type="SMART" id="SM00906">
    <property type="entry name" value="Fungal_trans"/>
    <property type="match status" value="1"/>
</dbReference>
<accession>A0AAN6ZVX9</accession>
<dbReference type="PROSITE" id="PS50048">
    <property type="entry name" value="ZN2_CY6_FUNGAL_2"/>
    <property type="match status" value="1"/>
</dbReference>
<dbReference type="CDD" id="cd00067">
    <property type="entry name" value="GAL4"/>
    <property type="match status" value="1"/>
</dbReference>
<dbReference type="Proteomes" id="UP001302745">
    <property type="component" value="Unassembled WGS sequence"/>
</dbReference>
<evidence type="ECO:0000313" key="9">
    <source>
        <dbReference type="EMBL" id="KAK4152887.1"/>
    </source>
</evidence>
<dbReference type="PANTHER" id="PTHR31944:SF130">
    <property type="entry name" value="ZN(II)2CYS6 TRANSCRIPTION FACTO (EUROFUNG)"/>
    <property type="match status" value="1"/>
</dbReference>
<organism evidence="9 10">
    <name type="scientific">Chaetomidium leptoderma</name>
    <dbReference type="NCBI Taxonomy" id="669021"/>
    <lineage>
        <taxon>Eukaryota</taxon>
        <taxon>Fungi</taxon>
        <taxon>Dikarya</taxon>
        <taxon>Ascomycota</taxon>
        <taxon>Pezizomycotina</taxon>
        <taxon>Sordariomycetes</taxon>
        <taxon>Sordariomycetidae</taxon>
        <taxon>Sordariales</taxon>
        <taxon>Chaetomiaceae</taxon>
        <taxon>Chaetomidium</taxon>
    </lineage>
</organism>
<reference evidence="9" key="2">
    <citation type="submission" date="2023-05" db="EMBL/GenBank/DDBJ databases">
        <authorList>
            <consortium name="Lawrence Berkeley National Laboratory"/>
            <person name="Steindorff A."/>
            <person name="Hensen N."/>
            <person name="Bonometti L."/>
            <person name="Westerberg I."/>
            <person name="Brannstrom I.O."/>
            <person name="Guillou S."/>
            <person name="Cros-Aarteil S."/>
            <person name="Calhoun S."/>
            <person name="Haridas S."/>
            <person name="Kuo A."/>
            <person name="Mondo S."/>
            <person name="Pangilinan J."/>
            <person name="Riley R."/>
            <person name="Labutti K."/>
            <person name="Andreopoulos B."/>
            <person name="Lipzen A."/>
            <person name="Chen C."/>
            <person name="Yanf M."/>
            <person name="Daum C."/>
            <person name="Ng V."/>
            <person name="Clum A."/>
            <person name="Ohm R."/>
            <person name="Martin F."/>
            <person name="Silar P."/>
            <person name="Natvig D."/>
            <person name="Lalanne C."/>
            <person name="Gautier V."/>
            <person name="Ament-Velasquez S.L."/>
            <person name="Kruys A."/>
            <person name="Hutchinson M.I."/>
            <person name="Powell A.J."/>
            <person name="Barry K."/>
            <person name="Miller A.N."/>
            <person name="Grigoriev I.V."/>
            <person name="Debuchy R."/>
            <person name="Gladieux P."/>
            <person name="Thoren M.H."/>
            <person name="Johannesson H."/>
        </authorList>
    </citation>
    <scope>NUCLEOTIDE SEQUENCE</scope>
    <source>
        <strain evidence="9">CBS 538.74</strain>
    </source>
</reference>
<evidence type="ECO:0000313" key="10">
    <source>
        <dbReference type="Proteomes" id="UP001302745"/>
    </source>
</evidence>
<dbReference type="Pfam" id="PF04082">
    <property type="entry name" value="Fungal_trans"/>
    <property type="match status" value="1"/>
</dbReference>
<keyword evidence="10" id="KW-1185">Reference proteome</keyword>
<keyword evidence="3" id="KW-0805">Transcription regulation</keyword>
<keyword evidence="5" id="KW-0804">Transcription</keyword>
<dbReference type="InterPro" id="IPR051430">
    <property type="entry name" value="Fungal_TF_Env_Response"/>
</dbReference>
<sequence>MSEPSERSESPGGTESVLDHHDEDGRPPPRKRQRVRLSCLECRRRKLSCDREFPCARCLQSGTADRCEYETRPGLAPPNKLGLPPTALAGLDARLSLPSTGGESPYFRKDARESDRIRRLELEVAQLKSLLIKQVSFDGSTVQDRSPADHPKSDAEAEPEVEVPPFLQTQETSGDREELRFFRGKEFKTRYFGPHSAFLAFQELTGLCPFMKETSEEWLRPLHIHRTKDRRKGAEERDRKFREPDLGLESLLPSREETDSLVNIYLDQFEQVHRIVHIPSFRRDYARFWLASEPRNAAFTALVLAIMGISSCLAAQLPHKFEKMVSHSHANAIRWVEAVDEWQEQQSQKHRRLVHYQIACLVYLAKRVNTMKKKRFWKNAGSMTQDAIAVGLHREPSHMCDKISPFNQEMRRRLWATIQTYDLQASFDHGLPSILCSLHYDVNPPRNIDDNEFDEDTKELPPSRPATDYTFSSYQNISRHSLPLRLELSRVLTGPPEDLDYDRVIRYTNEINQEIDSLPSWDVGDISSSQQDNPVLKKPLLAYTLLHIQLRQYIIPLHQPFLRLRKANSKYQYSEIIYYNAARDMVLLNDRLAQQGIRTLNFLREDSLTLAINLSSVTMLQPRGSTNMIMINSQHTLQLLEKCLAMKEDRILRCGNNEPWGYSIMCAAFGLVEAHLATKTPEAAKAASAERFVHLHWKLLAGQDPPPPSGSQQSVAASVSASASASGAAAGGGCCGGGGEPGRVVVAGGTPYASAAAAALTGGFGGIGPGPMPGPSPADAFIRSKSVTPFAPPSSSQQGAGQIEVPGTPWWLPNAGDPSAIPQVGLWASGGVGCAHADVSQLQPLNPEFSLETLGFNLNELWGSGNFDWDAMMP</sequence>
<keyword evidence="2" id="KW-0862">Zinc</keyword>
<evidence type="ECO:0000256" key="5">
    <source>
        <dbReference type="ARBA" id="ARBA00023163"/>
    </source>
</evidence>
<dbReference type="AlphaFoldDB" id="A0AAN6ZVX9"/>
<dbReference type="GO" id="GO:0000978">
    <property type="term" value="F:RNA polymerase II cis-regulatory region sequence-specific DNA binding"/>
    <property type="evidence" value="ECO:0007669"/>
    <property type="project" value="TreeGrafter"/>
</dbReference>
<name>A0AAN6ZVX9_9PEZI</name>
<dbReference type="EMBL" id="MU856958">
    <property type="protein sequence ID" value="KAK4152887.1"/>
    <property type="molecule type" value="Genomic_DNA"/>
</dbReference>
<keyword evidence="1" id="KW-0479">Metal-binding</keyword>
<evidence type="ECO:0000256" key="2">
    <source>
        <dbReference type="ARBA" id="ARBA00022833"/>
    </source>
</evidence>
<feature type="compositionally biased region" description="Basic and acidic residues" evidence="7">
    <location>
        <begin position="146"/>
        <end position="155"/>
    </location>
</feature>
<dbReference type="GO" id="GO:0001228">
    <property type="term" value="F:DNA-binding transcription activator activity, RNA polymerase II-specific"/>
    <property type="evidence" value="ECO:0007669"/>
    <property type="project" value="TreeGrafter"/>
</dbReference>
<dbReference type="InterPro" id="IPR036864">
    <property type="entry name" value="Zn2-C6_fun-type_DNA-bd_sf"/>
</dbReference>
<dbReference type="SUPFAM" id="SSF57701">
    <property type="entry name" value="Zn2/Cys6 DNA-binding domain"/>
    <property type="match status" value="1"/>
</dbReference>
<dbReference type="CDD" id="cd12148">
    <property type="entry name" value="fungal_TF_MHR"/>
    <property type="match status" value="1"/>
</dbReference>
<feature type="domain" description="Zn(2)-C6 fungal-type" evidence="8">
    <location>
        <begin position="38"/>
        <end position="69"/>
    </location>
</feature>
<keyword evidence="6" id="KW-0539">Nucleus</keyword>
<dbReference type="PROSITE" id="PS00463">
    <property type="entry name" value="ZN2_CY6_FUNGAL_1"/>
    <property type="match status" value="1"/>
</dbReference>
<protein>
    <recommendedName>
        <fullName evidence="8">Zn(2)-C6 fungal-type domain-containing protein</fullName>
    </recommendedName>
</protein>
<evidence type="ECO:0000256" key="4">
    <source>
        <dbReference type="ARBA" id="ARBA00023125"/>
    </source>
</evidence>
<feature type="region of interest" description="Disordered" evidence="7">
    <location>
        <begin position="1"/>
        <end position="34"/>
    </location>
</feature>
<dbReference type="GO" id="GO:0006351">
    <property type="term" value="P:DNA-templated transcription"/>
    <property type="evidence" value="ECO:0007669"/>
    <property type="project" value="InterPro"/>
</dbReference>
<proteinExistence type="predicted"/>
<keyword evidence="4" id="KW-0238">DNA-binding</keyword>
<dbReference type="InterPro" id="IPR001138">
    <property type="entry name" value="Zn2Cys6_DnaBD"/>
</dbReference>
<dbReference type="GO" id="GO:0005634">
    <property type="term" value="C:nucleus"/>
    <property type="evidence" value="ECO:0007669"/>
    <property type="project" value="TreeGrafter"/>
</dbReference>
<evidence type="ECO:0000256" key="1">
    <source>
        <dbReference type="ARBA" id="ARBA00022723"/>
    </source>
</evidence>
<evidence type="ECO:0000256" key="7">
    <source>
        <dbReference type="SAM" id="MobiDB-lite"/>
    </source>
</evidence>
<feature type="compositionally biased region" description="Basic and acidic residues" evidence="7">
    <location>
        <begin position="17"/>
        <end position="27"/>
    </location>
</feature>
<dbReference type="GO" id="GO:0008270">
    <property type="term" value="F:zinc ion binding"/>
    <property type="evidence" value="ECO:0007669"/>
    <property type="project" value="InterPro"/>
</dbReference>